<dbReference type="EMBL" id="PKSM01000163">
    <property type="protein sequence ID" value="POW06093.1"/>
    <property type="molecule type" value="Genomic_DNA"/>
</dbReference>
<feature type="region of interest" description="Disordered" evidence="1">
    <location>
        <begin position="645"/>
        <end position="672"/>
    </location>
</feature>
<evidence type="ECO:0000313" key="3">
    <source>
        <dbReference type="Proteomes" id="UP000238274"/>
    </source>
</evidence>
<feature type="compositionally biased region" description="Polar residues" evidence="1">
    <location>
        <begin position="67"/>
        <end position="87"/>
    </location>
</feature>
<proteinExistence type="predicted"/>
<reference evidence="3" key="3">
    <citation type="journal article" date="2018" name="Mol. Plant Microbe Interact.">
        <title>Genome sequence resources for the wheat stripe rust pathogen (Puccinia striiformis f. sp. tritici) and the barley stripe rust pathogen (Puccinia striiformis f. sp. hordei).</title>
        <authorList>
            <person name="Xia C."/>
            <person name="Wang M."/>
            <person name="Yin C."/>
            <person name="Cornejo O.E."/>
            <person name="Hulbert S.H."/>
            <person name="Chen X."/>
        </authorList>
    </citation>
    <scope>NUCLEOTIDE SEQUENCE [LARGE SCALE GENOMIC DNA]</scope>
    <source>
        <strain evidence="3">93TX-2</strain>
    </source>
</reference>
<feature type="region of interest" description="Disordered" evidence="1">
    <location>
        <begin position="457"/>
        <end position="517"/>
    </location>
</feature>
<reference evidence="2 3" key="1">
    <citation type="submission" date="2017-12" db="EMBL/GenBank/DDBJ databases">
        <title>Gene loss provides genomic basis for host adaptation in cereal stripe rust fungi.</title>
        <authorList>
            <person name="Xia C."/>
        </authorList>
    </citation>
    <scope>NUCLEOTIDE SEQUENCE [LARGE SCALE GENOMIC DNA]</scope>
    <source>
        <strain evidence="2 3">93TX-2</strain>
    </source>
</reference>
<evidence type="ECO:0000256" key="1">
    <source>
        <dbReference type="SAM" id="MobiDB-lite"/>
    </source>
</evidence>
<sequence length="802" mass="87983">MTGYLSGRIPQLQRLYLKMPAHHHLDSPSHSPAMPLEVAQAFGRMSIFMKDISLITGHLANVMTFPPQESRSTSAQGNTADESFTASQDHHSTVKETPSAASDSAIYPEPRTEPKAYYPADPQSSNHSSAFANQKPALSKTPSTPCKFVINHEAIESKASLPDSSQPAPLMFGTKKPIVPETPSAACQSGINDEELNIEFESKASLLKSSQSASSASATKETTASESICPEKLIAIVDGLKLPSTSPGSSAFLTEKSQSIFSTQNTNPIKPKPTSPTAKVQSQTLRPDTMVWTVYKDARYRITYQNDKVVWLNMEFDGLRRSLITRELESALVITLEELKRQAKMLPKSLRDGEPHLVCRDLSDGTHAAAVYYDGRVITYSGRSTSEALGKVKEKKQSSIEFGRRCGYMPLHHHLDSQSPDPIAMPPEVTQAFNRMSPFLKDISLITGHLANMMAFPPQESRSTSGQEDPPDESVASMDHHSVVEETPSAASNSTTYREHRSEPKACHPTYSQSSEQSFAFANQKPALIETPSSSSKSVINHESIKPTASLPDSSKPAPFTFGTKKPIVPEIPPAACKFGIKHEELNIESKASHPEYSQSASSASAPNKTTASESTCPEDRIATLDGLKVPSASPAFSAFLTKESQSTFTTKDNKPNEPKPTAPTPKIQSQTPKPDLMVWTVYKDARYMITYQGPDDKSIWLNMEFDDLKTCTIAYELESALVMMLEELKTQAKMLPKSKRDGEAHLVCSDLSDIRHTAAIYYDHTVIINSARSTSEALETVKELKQSAIEFDRRCGYVAKP</sequence>
<keyword evidence="3" id="KW-1185">Reference proteome</keyword>
<evidence type="ECO:0000313" key="2">
    <source>
        <dbReference type="EMBL" id="POW06093.1"/>
    </source>
</evidence>
<feature type="compositionally biased region" description="Basic and acidic residues" evidence="1">
    <location>
        <begin position="497"/>
        <end position="506"/>
    </location>
</feature>
<dbReference type="Proteomes" id="UP000238274">
    <property type="component" value="Unassembled WGS sequence"/>
</dbReference>
<feature type="region of interest" description="Disordered" evidence="1">
    <location>
        <begin position="263"/>
        <end position="282"/>
    </location>
</feature>
<name>A0A2S4V974_9BASI</name>
<feature type="region of interest" description="Disordered" evidence="1">
    <location>
        <begin position="67"/>
        <end position="143"/>
    </location>
</feature>
<feature type="compositionally biased region" description="Polar residues" evidence="1">
    <location>
        <begin position="596"/>
        <end position="616"/>
    </location>
</feature>
<reference evidence="3" key="2">
    <citation type="journal article" date="2018" name="BMC Genomics">
        <title>Genomic insights into host adaptation between the wheat stripe rust pathogen (Puccinia striiformis f. sp. tritici) and the barley stripe rust pathogen (Puccinia striiformis f. sp. hordei).</title>
        <authorList>
            <person name="Xia C."/>
            <person name="Wang M."/>
            <person name="Yin C."/>
            <person name="Cornejo O.E."/>
            <person name="Hulbert S.H."/>
            <person name="Chen X."/>
        </authorList>
    </citation>
    <scope>NUCLEOTIDE SEQUENCE [LARGE SCALE GENOMIC DNA]</scope>
    <source>
        <strain evidence="3">93TX-2</strain>
    </source>
</reference>
<feature type="region of interest" description="Disordered" evidence="1">
    <location>
        <begin position="592"/>
        <end position="616"/>
    </location>
</feature>
<feature type="compositionally biased region" description="Polar residues" evidence="1">
    <location>
        <begin position="122"/>
        <end position="132"/>
    </location>
</feature>
<feature type="compositionally biased region" description="Polar residues" evidence="1">
    <location>
        <begin position="531"/>
        <end position="541"/>
    </location>
</feature>
<dbReference type="AlphaFoldDB" id="A0A2S4V974"/>
<dbReference type="VEuPathDB" id="FungiDB:PSTT_03949"/>
<protein>
    <submittedName>
        <fullName evidence="2">Uncharacterized protein</fullName>
    </submittedName>
</protein>
<gene>
    <name evidence="2" type="ORF">PSHT_10512</name>
</gene>
<organism evidence="2 3">
    <name type="scientific">Puccinia striiformis</name>
    <dbReference type="NCBI Taxonomy" id="27350"/>
    <lineage>
        <taxon>Eukaryota</taxon>
        <taxon>Fungi</taxon>
        <taxon>Dikarya</taxon>
        <taxon>Basidiomycota</taxon>
        <taxon>Pucciniomycotina</taxon>
        <taxon>Pucciniomycetes</taxon>
        <taxon>Pucciniales</taxon>
        <taxon>Pucciniaceae</taxon>
        <taxon>Puccinia</taxon>
    </lineage>
</organism>
<feature type="region of interest" description="Disordered" evidence="1">
    <location>
        <begin position="530"/>
        <end position="565"/>
    </location>
</feature>
<accession>A0A2S4V974</accession>
<comment type="caution">
    <text evidence="2">The sequence shown here is derived from an EMBL/GenBank/DDBJ whole genome shotgun (WGS) entry which is preliminary data.</text>
</comment>
<dbReference type="VEuPathDB" id="FungiDB:PSHT_10512"/>